<organism evidence="2">
    <name type="scientific">Rosellinia necatrix</name>
    <name type="common">White root-rot fungus</name>
    <dbReference type="NCBI Taxonomy" id="77044"/>
    <lineage>
        <taxon>Eukaryota</taxon>
        <taxon>Fungi</taxon>
        <taxon>Dikarya</taxon>
        <taxon>Ascomycota</taxon>
        <taxon>Pezizomycotina</taxon>
        <taxon>Sordariomycetes</taxon>
        <taxon>Xylariomycetidae</taxon>
        <taxon>Xylariales</taxon>
        <taxon>Xylariaceae</taxon>
        <taxon>Rosellinia</taxon>
    </lineage>
</organism>
<sequence>MTTSALGGIRDLAPFLGPIPDVGASAPRQRETSPPEVEMPAVAGWPHRTTCGSTARRRTTSGVAPKPRTIYYRAAGVVRDLIGQQSPSAGCRRPRPLRRAV</sequence>
<reference evidence="2" key="1">
    <citation type="submission" date="2016-03" db="EMBL/GenBank/DDBJ databases">
        <title>Draft genome sequence of Rosellinia necatrix.</title>
        <authorList>
            <person name="Kanematsu S."/>
        </authorList>
    </citation>
    <scope>NUCLEOTIDE SEQUENCE [LARGE SCALE GENOMIC DNA]</scope>
    <source>
        <strain evidence="2">W97</strain>
    </source>
</reference>
<dbReference type="Proteomes" id="UP000054516">
    <property type="component" value="Unassembled WGS sequence"/>
</dbReference>
<keyword evidence="3" id="KW-1185">Reference proteome</keyword>
<protein>
    <submittedName>
        <fullName evidence="2">Uncharacterized protein</fullName>
    </submittedName>
</protein>
<name>A0A1S8A510_ROSNE</name>
<gene>
    <name evidence="2" type="ORF">SAMD00023353_0201790</name>
</gene>
<dbReference type="AlphaFoldDB" id="A0A1S8A510"/>
<proteinExistence type="predicted"/>
<dbReference type="EMBL" id="DF977447">
    <property type="protein sequence ID" value="GAW25153.1"/>
    <property type="molecule type" value="Genomic_DNA"/>
</dbReference>
<feature type="region of interest" description="Disordered" evidence="1">
    <location>
        <begin position="17"/>
        <end position="64"/>
    </location>
</feature>
<accession>A0A1S8A510</accession>
<evidence type="ECO:0000313" key="3">
    <source>
        <dbReference type="Proteomes" id="UP000054516"/>
    </source>
</evidence>
<evidence type="ECO:0000313" key="2">
    <source>
        <dbReference type="EMBL" id="GAW25153.1"/>
    </source>
</evidence>
<evidence type="ECO:0000256" key="1">
    <source>
        <dbReference type="SAM" id="MobiDB-lite"/>
    </source>
</evidence>